<dbReference type="PANTHER" id="PTHR19353:SF19">
    <property type="entry name" value="DELTA(5) FATTY ACID DESATURASE C-RELATED"/>
    <property type="match status" value="1"/>
</dbReference>
<proteinExistence type="predicted"/>
<dbReference type="GO" id="GO:0016213">
    <property type="term" value="F:acyl-CoA 6-desaturase activity"/>
    <property type="evidence" value="ECO:0007669"/>
    <property type="project" value="UniProtKB-EC"/>
</dbReference>
<feature type="domain" description="Fatty acid desaturase" evidence="2">
    <location>
        <begin position="66"/>
        <end position="330"/>
    </location>
</feature>
<keyword evidence="1" id="KW-1133">Transmembrane helix</keyword>
<dbReference type="InterPro" id="IPR012171">
    <property type="entry name" value="Fatty_acid_desaturase"/>
</dbReference>
<dbReference type="RefSeq" id="WP_013766042.1">
    <property type="nucleotide sequence ID" value="NC_015510.1"/>
</dbReference>
<dbReference type="CDD" id="cd03506">
    <property type="entry name" value="Delta6-FADS-like"/>
    <property type="match status" value="1"/>
</dbReference>
<dbReference type="STRING" id="760192.Halhy_3651"/>
<reference evidence="3 4" key="1">
    <citation type="journal article" date="2011" name="Stand. Genomic Sci.">
        <title>Complete genome sequence of Haliscomenobacter hydrossis type strain (O).</title>
        <authorList>
            <consortium name="US DOE Joint Genome Institute (JGI-PGF)"/>
            <person name="Daligault H."/>
            <person name="Lapidus A."/>
            <person name="Zeytun A."/>
            <person name="Nolan M."/>
            <person name="Lucas S."/>
            <person name="Del Rio T.G."/>
            <person name="Tice H."/>
            <person name="Cheng J.F."/>
            <person name="Tapia R."/>
            <person name="Han C."/>
            <person name="Goodwin L."/>
            <person name="Pitluck S."/>
            <person name="Liolios K."/>
            <person name="Pagani I."/>
            <person name="Ivanova N."/>
            <person name="Huntemann M."/>
            <person name="Mavromatis K."/>
            <person name="Mikhailova N."/>
            <person name="Pati A."/>
            <person name="Chen A."/>
            <person name="Palaniappan K."/>
            <person name="Land M."/>
            <person name="Hauser L."/>
            <person name="Brambilla E.M."/>
            <person name="Rohde M."/>
            <person name="Verbarg S."/>
            <person name="Goker M."/>
            <person name="Bristow J."/>
            <person name="Eisen J.A."/>
            <person name="Markowitz V."/>
            <person name="Hugenholtz P."/>
            <person name="Kyrpides N.C."/>
            <person name="Klenk H.P."/>
            <person name="Woyke T."/>
        </authorList>
    </citation>
    <scope>NUCLEOTIDE SEQUENCE [LARGE SCALE GENOMIC DNA]</scope>
    <source>
        <strain evidence="4">ATCC 27775 / DSM 1100 / LMG 10767 / O</strain>
    </source>
</reference>
<dbReference type="GO" id="GO:0008610">
    <property type="term" value="P:lipid biosynthetic process"/>
    <property type="evidence" value="ECO:0007669"/>
    <property type="project" value="UniProtKB-ARBA"/>
</dbReference>
<keyword evidence="4" id="KW-1185">Reference proteome</keyword>
<evidence type="ECO:0000313" key="3">
    <source>
        <dbReference type="EMBL" id="AEE51503.1"/>
    </source>
</evidence>
<dbReference type="eggNOG" id="COG3239">
    <property type="taxonomic scope" value="Bacteria"/>
</dbReference>
<keyword evidence="1" id="KW-0472">Membrane</keyword>
<feature type="transmembrane region" description="Helical" evidence="1">
    <location>
        <begin position="37"/>
        <end position="58"/>
    </location>
</feature>
<reference key="2">
    <citation type="submission" date="2011-04" db="EMBL/GenBank/DDBJ databases">
        <title>Complete sequence of chromosome of Haliscomenobacter hydrossis DSM 1100.</title>
        <authorList>
            <consortium name="US DOE Joint Genome Institute (JGI-PGF)"/>
            <person name="Lucas S."/>
            <person name="Han J."/>
            <person name="Lapidus A."/>
            <person name="Bruce D."/>
            <person name="Goodwin L."/>
            <person name="Pitluck S."/>
            <person name="Peters L."/>
            <person name="Kyrpides N."/>
            <person name="Mavromatis K."/>
            <person name="Ivanova N."/>
            <person name="Ovchinnikova G."/>
            <person name="Pagani I."/>
            <person name="Daligault H."/>
            <person name="Detter J.C."/>
            <person name="Han C."/>
            <person name="Land M."/>
            <person name="Hauser L."/>
            <person name="Markowitz V."/>
            <person name="Cheng J.-F."/>
            <person name="Hugenholtz P."/>
            <person name="Woyke T."/>
            <person name="Wu D."/>
            <person name="Verbarg S."/>
            <person name="Frueling A."/>
            <person name="Brambilla E."/>
            <person name="Klenk H.-P."/>
            <person name="Eisen J.A."/>
        </authorList>
    </citation>
    <scope>NUCLEOTIDE SEQUENCE</scope>
    <source>
        <strain>DSM 1100</strain>
    </source>
</reference>
<protein>
    <submittedName>
        <fullName evidence="3">Linoleoyl-CoA desaturase</fullName>
        <ecNumber evidence="3">1.14.19.3</ecNumber>
    </submittedName>
</protein>
<dbReference type="GO" id="GO:0016020">
    <property type="term" value="C:membrane"/>
    <property type="evidence" value="ECO:0007669"/>
    <property type="project" value="TreeGrafter"/>
</dbReference>
<organism evidence="3 4">
    <name type="scientific">Haliscomenobacter hydrossis (strain ATCC 27775 / DSM 1100 / LMG 10767 / O)</name>
    <dbReference type="NCBI Taxonomy" id="760192"/>
    <lineage>
        <taxon>Bacteria</taxon>
        <taxon>Pseudomonadati</taxon>
        <taxon>Bacteroidota</taxon>
        <taxon>Saprospiria</taxon>
        <taxon>Saprospirales</taxon>
        <taxon>Haliscomenobacteraceae</taxon>
        <taxon>Haliscomenobacter</taxon>
    </lineage>
</organism>
<dbReference type="Proteomes" id="UP000008461">
    <property type="component" value="Chromosome"/>
</dbReference>
<name>F4KYW1_HALH1</name>
<evidence type="ECO:0000256" key="1">
    <source>
        <dbReference type="SAM" id="Phobius"/>
    </source>
</evidence>
<dbReference type="EMBL" id="CP002691">
    <property type="protein sequence ID" value="AEE51503.1"/>
    <property type="molecule type" value="Genomic_DNA"/>
</dbReference>
<dbReference type="HOGENOM" id="CLU_030320_0_0_10"/>
<evidence type="ECO:0000259" key="2">
    <source>
        <dbReference type="Pfam" id="PF00487"/>
    </source>
</evidence>
<dbReference type="InterPro" id="IPR005804">
    <property type="entry name" value="FA_desaturase_dom"/>
</dbReference>
<feature type="transmembrane region" description="Helical" evidence="1">
    <location>
        <begin position="64"/>
        <end position="85"/>
    </location>
</feature>
<evidence type="ECO:0000313" key="4">
    <source>
        <dbReference type="Proteomes" id="UP000008461"/>
    </source>
</evidence>
<sequence length="357" mass="41592">MTNISADTHASFKKALFERLNNYFEVNRLSKKGNWEMTLKVTFALAWWIGSYFLLYAADWTYPQFFGLYLLQGLGQIFMFLNIAHDANHNSISNNRFINKTLSYVLDACGISSYLWRVMHNKGHHAVMNVYGEDEGIFAHGIFRFSPDAPWRKSHRFQHIYVFFMYAITTLDFIFVKDFEYLFFKNNKHVEHVKYPLSEWIIIIGSKIIYLTYMIVLPVLILGFSVGQVVLAFLITHFIMGLIAAWIIQVAHLLDINEFPHARHDHDFVDHIFATTTDYATRSRIANFICGGLNHHVVHHIFPQVAHTHYPKLTKIVRETAAEFGVDYRENVYMYQAMAHHVKLLKLLGHPPAQMAL</sequence>
<keyword evidence="1" id="KW-0812">Transmembrane</keyword>
<dbReference type="EC" id="1.14.19.3" evidence="3"/>
<dbReference type="PANTHER" id="PTHR19353">
    <property type="entry name" value="FATTY ACID DESATURASE 2"/>
    <property type="match status" value="1"/>
</dbReference>
<feature type="transmembrane region" description="Helical" evidence="1">
    <location>
        <begin position="200"/>
        <end position="224"/>
    </location>
</feature>
<feature type="transmembrane region" description="Helical" evidence="1">
    <location>
        <begin position="160"/>
        <end position="179"/>
    </location>
</feature>
<keyword evidence="3" id="KW-0560">Oxidoreductase</keyword>
<gene>
    <name evidence="3" type="ordered locus">Halhy_3651</name>
</gene>
<accession>F4KYW1</accession>
<dbReference type="KEGG" id="hhy:Halhy_3651"/>
<feature type="transmembrane region" description="Helical" evidence="1">
    <location>
        <begin position="230"/>
        <end position="254"/>
    </location>
</feature>
<dbReference type="OrthoDB" id="104711at2"/>
<dbReference type="Pfam" id="PF00487">
    <property type="entry name" value="FA_desaturase"/>
    <property type="match status" value="1"/>
</dbReference>
<dbReference type="AlphaFoldDB" id="F4KYW1"/>